<dbReference type="BioCyc" id="ABAU509170:GCL9-1458-MONOMER"/>
<dbReference type="KEGG" id="abm:ABSDF1780"/>
<organism evidence="1 2">
    <name type="scientific">Acinetobacter baumannii (strain SDF)</name>
    <dbReference type="NCBI Taxonomy" id="509170"/>
    <lineage>
        <taxon>Bacteria</taxon>
        <taxon>Pseudomonadati</taxon>
        <taxon>Pseudomonadota</taxon>
        <taxon>Gammaproteobacteria</taxon>
        <taxon>Moraxellales</taxon>
        <taxon>Moraxellaceae</taxon>
        <taxon>Acinetobacter</taxon>
        <taxon>Acinetobacter calcoaceticus/baumannii complex</taxon>
    </lineage>
</organism>
<evidence type="ECO:0000313" key="1">
    <source>
        <dbReference type="EMBL" id="CAP01117.1"/>
    </source>
</evidence>
<gene>
    <name evidence="1" type="ordered locus">ABSDF1780</name>
</gene>
<dbReference type="Gene3D" id="1.10.10.1400">
    <property type="entry name" value="Terminase, small subunit, N-terminal DNA-binding domain, HTH motif"/>
    <property type="match status" value="1"/>
</dbReference>
<dbReference type="HOGENOM" id="CLU_064914_7_0_6"/>
<dbReference type="Proteomes" id="UP000001741">
    <property type="component" value="Chromosome"/>
</dbReference>
<accession>B0VNN9</accession>
<protein>
    <recommendedName>
        <fullName evidence="3">Terminase small subunit</fullName>
    </recommendedName>
</protein>
<dbReference type="Pfam" id="PF03592">
    <property type="entry name" value="Terminase_2"/>
    <property type="match status" value="1"/>
</dbReference>
<evidence type="ECO:0008006" key="3">
    <source>
        <dbReference type="Google" id="ProtNLM"/>
    </source>
</evidence>
<sequence length="172" mass="19432">MIFMAELKLTPKQENFCQLFIELGNASEAYRQAYDADSMNENTVNREAKRLLENPKITTRLELIRKEHQTRHNLTVDDLLQELEEARKAAFKGERVQVSAAVAATMGKAKLLGLDKVSELQVKKQELEIAKLQKELNPEEDEEVTPVQVTIHVVDASKKDAEHQSNTECASG</sequence>
<dbReference type="InterPro" id="IPR038713">
    <property type="entry name" value="Terminase_Gp1_N_sf"/>
</dbReference>
<dbReference type="EMBL" id="CU468230">
    <property type="protein sequence ID" value="CAP01117.1"/>
    <property type="molecule type" value="Genomic_DNA"/>
</dbReference>
<dbReference type="InterPro" id="IPR005335">
    <property type="entry name" value="Terminase_ssu"/>
</dbReference>
<name>B0VNN9_ACIBS</name>
<proteinExistence type="predicted"/>
<dbReference type="GO" id="GO:0051276">
    <property type="term" value="P:chromosome organization"/>
    <property type="evidence" value="ECO:0007669"/>
    <property type="project" value="InterPro"/>
</dbReference>
<evidence type="ECO:0000313" key="2">
    <source>
        <dbReference type="Proteomes" id="UP000001741"/>
    </source>
</evidence>
<reference evidence="1 2" key="1">
    <citation type="journal article" date="2008" name="PLoS ONE">
        <title>Comparative analysis of Acinetobacters: three genomes for three lifestyles.</title>
        <authorList>
            <person name="Vallenet D."/>
            <person name="Nordmann P."/>
            <person name="Barbe V."/>
            <person name="Poirel L."/>
            <person name="Mangenot S."/>
            <person name="Bataille E."/>
            <person name="Dossat C."/>
            <person name="Gas S."/>
            <person name="Kreimeyer A."/>
            <person name="Lenoble P."/>
            <person name="Oztas S."/>
            <person name="Poulain J."/>
            <person name="Segurens B."/>
            <person name="Robert C."/>
            <person name="Abergel C."/>
            <person name="Claverie J.M."/>
            <person name="Raoult D."/>
            <person name="Medigue C."/>
            <person name="Weissenbach J."/>
            <person name="Cruveiller S."/>
        </authorList>
    </citation>
    <scope>NUCLEOTIDE SEQUENCE [LARGE SCALE GENOMIC DNA]</scope>
    <source>
        <strain evidence="1 2">SDF</strain>
    </source>
</reference>
<dbReference type="AlphaFoldDB" id="B0VNN9"/>